<protein>
    <submittedName>
        <fullName evidence="1">Uncharacterized protein</fullName>
    </submittedName>
</protein>
<evidence type="ECO:0000313" key="2">
    <source>
        <dbReference type="Proteomes" id="UP000499080"/>
    </source>
</evidence>
<accession>A0A4Y2QID8</accession>
<name>A0A4Y2QID8_ARAVE</name>
<comment type="caution">
    <text evidence="1">The sequence shown here is derived from an EMBL/GenBank/DDBJ whole genome shotgun (WGS) entry which is preliminary data.</text>
</comment>
<dbReference type="EMBL" id="BGPR01013962">
    <property type="protein sequence ID" value="GBN63040.1"/>
    <property type="molecule type" value="Genomic_DNA"/>
</dbReference>
<reference evidence="1 2" key="1">
    <citation type="journal article" date="2019" name="Sci. Rep.">
        <title>Orb-weaving spider Araneus ventricosus genome elucidates the spidroin gene catalogue.</title>
        <authorList>
            <person name="Kono N."/>
            <person name="Nakamura H."/>
            <person name="Ohtoshi R."/>
            <person name="Moran D.A.P."/>
            <person name="Shinohara A."/>
            <person name="Yoshida Y."/>
            <person name="Fujiwara M."/>
            <person name="Mori M."/>
            <person name="Tomita M."/>
            <person name="Arakawa K."/>
        </authorList>
    </citation>
    <scope>NUCLEOTIDE SEQUENCE [LARGE SCALE GENOMIC DNA]</scope>
</reference>
<dbReference type="Proteomes" id="UP000499080">
    <property type="component" value="Unassembled WGS sequence"/>
</dbReference>
<organism evidence="1 2">
    <name type="scientific">Araneus ventricosus</name>
    <name type="common">Orbweaver spider</name>
    <name type="synonym">Epeira ventricosa</name>
    <dbReference type="NCBI Taxonomy" id="182803"/>
    <lineage>
        <taxon>Eukaryota</taxon>
        <taxon>Metazoa</taxon>
        <taxon>Ecdysozoa</taxon>
        <taxon>Arthropoda</taxon>
        <taxon>Chelicerata</taxon>
        <taxon>Arachnida</taxon>
        <taxon>Araneae</taxon>
        <taxon>Araneomorphae</taxon>
        <taxon>Entelegynae</taxon>
        <taxon>Araneoidea</taxon>
        <taxon>Araneidae</taxon>
        <taxon>Araneus</taxon>
    </lineage>
</organism>
<proteinExistence type="predicted"/>
<evidence type="ECO:0000313" key="1">
    <source>
        <dbReference type="EMBL" id="GBN63040.1"/>
    </source>
</evidence>
<keyword evidence="2" id="KW-1185">Reference proteome</keyword>
<sequence length="87" mass="9793">MFLVCLILPSGSWVAGEVAPSVGVLGSRMIERVRLMIGLLLWIIGESLCISSIICGSMVEGWWWLVTWVSGSFHIPSRRRRDLDFRS</sequence>
<gene>
    <name evidence="1" type="ORF">AVEN_167354_1</name>
</gene>
<dbReference type="AlphaFoldDB" id="A0A4Y2QID8"/>